<evidence type="ECO:0000256" key="5">
    <source>
        <dbReference type="ARBA" id="ARBA00022989"/>
    </source>
</evidence>
<dbReference type="InterPro" id="IPR003439">
    <property type="entry name" value="ABC_transporter-like_ATP-bd"/>
</dbReference>
<dbReference type="Pfam" id="PF00664">
    <property type="entry name" value="ABC_membrane"/>
    <property type="match status" value="1"/>
</dbReference>
<dbReference type="InterPro" id="IPR003593">
    <property type="entry name" value="AAA+_ATPase"/>
</dbReference>
<evidence type="ECO:0000313" key="11">
    <source>
        <dbReference type="Proteomes" id="UP000298551"/>
    </source>
</evidence>
<dbReference type="OrthoDB" id="6989753at2"/>
<feature type="transmembrane region" description="Helical" evidence="7">
    <location>
        <begin position="233"/>
        <end position="250"/>
    </location>
</feature>
<dbReference type="Pfam" id="PF00005">
    <property type="entry name" value="ABC_tran"/>
    <property type="match status" value="1"/>
</dbReference>
<dbReference type="InterPro" id="IPR017871">
    <property type="entry name" value="ABC_transporter-like_CS"/>
</dbReference>
<dbReference type="InterPro" id="IPR036640">
    <property type="entry name" value="ABC1_TM_sf"/>
</dbReference>
<evidence type="ECO:0000313" key="10">
    <source>
        <dbReference type="EMBL" id="QCI14851.1"/>
    </source>
</evidence>
<dbReference type="GO" id="GO:0016887">
    <property type="term" value="F:ATP hydrolysis activity"/>
    <property type="evidence" value="ECO:0007669"/>
    <property type="project" value="InterPro"/>
</dbReference>
<feature type="transmembrane region" description="Helical" evidence="7">
    <location>
        <begin position="116"/>
        <end position="134"/>
    </location>
</feature>
<evidence type="ECO:0000256" key="1">
    <source>
        <dbReference type="ARBA" id="ARBA00004651"/>
    </source>
</evidence>
<keyword evidence="4 10" id="KW-0067">ATP-binding</keyword>
<dbReference type="SUPFAM" id="SSF90123">
    <property type="entry name" value="ABC transporter transmembrane region"/>
    <property type="match status" value="1"/>
</dbReference>
<dbReference type="InterPro" id="IPR039421">
    <property type="entry name" value="Type_1_exporter"/>
</dbReference>
<dbReference type="InterPro" id="IPR027417">
    <property type="entry name" value="P-loop_NTPase"/>
</dbReference>
<evidence type="ECO:0000256" key="4">
    <source>
        <dbReference type="ARBA" id="ARBA00022840"/>
    </source>
</evidence>
<sequence>MHTYRGLFVALSATLVLKVATVVPALILADIIDNLSTSASSSVFLLGAFICLVALQASLIPLQAWCLARLCQERVKQLSIQWCRELLNKRFEAYGQLHGGTLVKVLDRGITAQERWLGFLIGSAWPVLAEAVVLVTLFTYLGATSALIGLVPLSLAYLWANNRLVHWRRPRIEAVNSREDELAEQWVDTFASASTVKLEKAEDAAMFPVKQTLTDYADSAVGVAYSGGWLQGLRTLFIGLGSSGLLVWGIHDQSQATPHLSLGELVALFTLVSGLLAGVAQLAEAWRVLDQFRLDKRKLEHWLQLPVFGPTESIETEPSEKDAGLRITPCQLSARNVLQLLIDEPLTIRAGERVALVGPSGCGKSTLLHALAGTVFQLREHVYLHGRCLAALHGCEQFRRLRLCPQDAHFIPGPLPRAVLFEQAHDRALIERWLERLGLSKEWYELDLDARAESISGGEARRLTLLRLLNRPGDFNFFDEPTAGLDAGSAARTWDLLFETLQGKGLICVTHDQSALQRFDRVITLSEGRIIKQAETKIAQNTGLPTART</sequence>
<dbReference type="RefSeq" id="WP_136916830.1">
    <property type="nucleotide sequence ID" value="NZ_CP039371.1"/>
</dbReference>
<dbReference type="Proteomes" id="UP000298551">
    <property type="component" value="Chromosome"/>
</dbReference>
<dbReference type="GO" id="GO:0034040">
    <property type="term" value="F:ATPase-coupled lipid transmembrane transporter activity"/>
    <property type="evidence" value="ECO:0007669"/>
    <property type="project" value="TreeGrafter"/>
</dbReference>
<evidence type="ECO:0000256" key="7">
    <source>
        <dbReference type="SAM" id="Phobius"/>
    </source>
</evidence>
<keyword evidence="3" id="KW-0547">Nucleotide-binding</keyword>
<dbReference type="PROSITE" id="PS50893">
    <property type="entry name" value="ABC_TRANSPORTER_2"/>
    <property type="match status" value="1"/>
</dbReference>
<keyword evidence="6 7" id="KW-0472">Membrane</keyword>
<evidence type="ECO:0000259" key="8">
    <source>
        <dbReference type="PROSITE" id="PS50893"/>
    </source>
</evidence>
<dbReference type="AlphaFoldDB" id="A0A4D6XLH4"/>
<organism evidence="10 11">
    <name type="scientific">Pseudomonas putida</name>
    <name type="common">Arthrobacter siderocapsulatus</name>
    <dbReference type="NCBI Taxonomy" id="303"/>
    <lineage>
        <taxon>Bacteria</taxon>
        <taxon>Pseudomonadati</taxon>
        <taxon>Pseudomonadota</taxon>
        <taxon>Gammaproteobacteria</taxon>
        <taxon>Pseudomonadales</taxon>
        <taxon>Pseudomonadaceae</taxon>
        <taxon>Pseudomonas</taxon>
    </lineage>
</organism>
<protein>
    <submittedName>
        <fullName evidence="10">ATP-binding cassette domain-containing protein</fullName>
    </submittedName>
</protein>
<proteinExistence type="predicted"/>
<evidence type="ECO:0000256" key="2">
    <source>
        <dbReference type="ARBA" id="ARBA00022692"/>
    </source>
</evidence>
<feature type="transmembrane region" description="Helical" evidence="7">
    <location>
        <begin position="265"/>
        <end position="289"/>
    </location>
</feature>
<dbReference type="Gene3D" id="1.20.1560.10">
    <property type="entry name" value="ABC transporter type 1, transmembrane domain"/>
    <property type="match status" value="1"/>
</dbReference>
<keyword evidence="2 7" id="KW-0812">Transmembrane</keyword>
<dbReference type="PANTHER" id="PTHR24221:SF654">
    <property type="entry name" value="ATP-BINDING CASSETTE SUB-FAMILY B MEMBER 6"/>
    <property type="match status" value="1"/>
</dbReference>
<comment type="subcellular location">
    <subcellularLocation>
        <location evidence="1">Cell membrane</location>
        <topology evidence="1">Multi-pass membrane protein</topology>
    </subcellularLocation>
</comment>
<feature type="transmembrane region" description="Helical" evidence="7">
    <location>
        <begin position="45"/>
        <end position="68"/>
    </location>
</feature>
<dbReference type="PROSITE" id="PS00211">
    <property type="entry name" value="ABC_TRANSPORTER_1"/>
    <property type="match status" value="1"/>
</dbReference>
<accession>A0A4D6XLH4</accession>
<dbReference type="GO" id="GO:0140359">
    <property type="term" value="F:ABC-type transporter activity"/>
    <property type="evidence" value="ECO:0007669"/>
    <property type="project" value="InterPro"/>
</dbReference>
<dbReference type="PANTHER" id="PTHR24221">
    <property type="entry name" value="ATP-BINDING CASSETTE SUB-FAMILY B"/>
    <property type="match status" value="1"/>
</dbReference>
<dbReference type="Gene3D" id="3.40.50.300">
    <property type="entry name" value="P-loop containing nucleotide triphosphate hydrolases"/>
    <property type="match status" value="1"/>
</dbReference>
<dbReference type="GO" id="GO:0005524">
    <property type="term" value="F:ATP binding"/>
    <property type="evidence" value="ECO:0007669"/>
    <property type="project" value="UniProtKB-KW"/>
</dbReference>
<feature type="domain" description="ABC transmembrane type-1" evidence="9">
    <location>
        <begin position="8"/>
        <end position="291"/>
    </location>
</feature>
<dbReference type="SMART" id="SM00382">
    <property type="entry name" value="AAA"/>
    <property type="match status" value="1"/>
</dbReference>
<dbReference type="InterPro" id="IPR011527">
    <property type="entry name" value="ABC1_TM_dom"/>
</dbReference>
<name>A0A4D6XLH4_PSEPU</name>
<dbReference type="EMBL" id="CP039371">
    <property type="protein sequence ID" value="QCI14851.1"/>
    <property type="molecule type" value="Genomic_DNA"/>
</dbReference>
<feature type="transmembrane region" description="Helical" evidence="7">
    <location>
        <begin position="140"/>
        <end position="160"/>
    </location>
</feature>
<dbReference type="SUPFAM" id="SSF52540">
    <property type="entry name" value="P-loop containing nucleoside triphosphate hydrolases"/>
    <property type="match status" value="1"/>
</dbReference>
<evidence type="ECO:0000259" key="9">
    <source>
        <dbReference type="PROSITE" id="PS50929"/>
    </source>
</evidence>
<evidence type="ECO:0000256" key="6">
    <source>
        <dbReference type="ARBA" id="ARBA00023136"/>
    </source>
</evidence>
<dbReference type="GO" id="GO:0005886">
    <property type="term" value="C:plasma membrane"/>
    <property type="evidence" value="ECO:0007669"/>
    <property type="project" value="UniProtKB-SubCell"/>
</dbReference>
<evidence type="ECO:0000256" key="3">
    <source>
        <dbReference type="ARBA" id="ARBA00022741"/>
    </source>
</evidence>
<feature type="domain" description="ABC transporter" evidence="8">
    <location>
        <begin position="325"/>
        <end position="549"/>
    </location>
</feature>
<gene>
    <name evidence="10" type="ORF">E6B08_27410</name>
</gene>
<keyword evidence="5 7" id="KW-1133">Transmembrane helix</keyword>
<reference evidence="11" key="1">
    <citation type="submission" date="2019-04" db="EMBL/GenBank/DDBJ databases">
        <title>Genome sequence of Pseudomonas putida 1290, an auxin catabolizing strain.</title>
        <authorList>
            <person name="Laird T.S."/>
            <person name="Leveau J.H.J."/>
        </authorList>
    </citation>
    <scope>NUCLEOTIDE SEQUENCE [LARGE SCALE GENOMIC DNA]</scope>
    <source>
        <strain evidence="11">1290</strain>
    </source>
</reference>
<dbReference type="PROSITE" id="PS50929">
    <property type="entry name" value="ABC_TM1F"/>
    <property type="match status" value="1"/>
</dbReference>